<dbReference type="InterPro" id="IPR027417">
    <property type="entry name" value="P-loop_NTPase"/>
</dbReference>
<accession>A0AAJ2H3Q7</accession>
<dbReference type="Proteomes" id="UP001268610">
    <property type="component" value="Unassembled WGS sequence"/>
</dbReference>
<feature type="non-terminal residue" evidence="2">
    <location>
        <position position="1"/>
    </location>
</feature>
<dbReference type="EMBL" id="JAVLSF010001063">
    <property type="protein sequence ID" value="MDR9778662.1"/>
    <property type="molecule type" value="Genomic_DNA"/>
</dbReference>
<evidence type="ECO:0000259" key="1">
    <source>
        <dbReference type="Pfam" id="PF02492"/>
    </source>
</evidence>
<dbReference type="AlphaFoldDB" id="A0AAJ2H3Q7"/>
<organism evidence="2 3">
    <name type="scientific">Rhizobium hidalgonense</name>
    <dbReference type="NCBI Taxonomy" id="1538159"/>
    <lineage>
        <taxon>Bacteria</taxon>
        <taxon>Pseudomonadati</taxon>
        <taxon>Pseudomonadota</taxon>
        <taxon>Alphaproteobacteria</taxon>
        <taxon>Hyphomicrobiales</taxon>
        <taxon>Rhizobiaceae</taxon>
        <taxon>Rhizobium/Agrobacterium group</taxon>
        <taxon>Rhizobium</taxon>
    </lineage>
</organism>
<evidence type="ECO:0000313" key="2">
    <source>
        <dbReference type="EMBL" id="MDR9778662.1"/>
    </source>
</evidence>
<dbReference type="Pfam" id="PF02492">
    <property type="entry name" value="cobW"/>
    <property type="match status" value="1"/>
</dbReference>
<gene>
    <name evidence="2" type="ORF">RJJ65_39650</name>
</gene>
<feature type="non-terminal residue" evidence="2">
    <location>
        <position position="122"/>
    </location>
</feature>
<evidence type="ECO:0000313" key="3">
    <source>
        <dbReference type="Proteomes" id="UP001268610"/>
    </source>
</evidence>
<reference evidence="2" key="1">
    <citation type="submission" date="2023-04" db="EMBL/GenBank/DDBJ databases">
        <title>Genomic characterization of faba bean (Vicia faba) microsymbionts in Mexican soils.</title>
        <authorList>
            <person name="Rivera Orduna F.N."/>
            <person name="Guevara-Luna J."/>
            <person name="Yan J."/>
            <person name="Arroyo-Herrera I."/>
            <person name="Li Y."/>
            <person name="Vasquez-Murrieta M.S."/>
            <person name="Wang E.T."/>
        </authorList>
    </citation>
    <scope>NUCLEOTIDE SEQUENCE</scope>
    <source>
        <strain evidence="2">CH26</strain>
    </source>
</reference>
<dbReference type="RefSeq" id="WP_310866673.1">
    <property type="nucleotide sequence ID" value="NZ_JAVLSF010001063.1"/>
</dbReference>
<sequence>VNEGFTASVKQSENTNVGKIAIKQVIGGCMCCTSYLPMQIGLSRLLSQARPNRLFIELTGAGHPTQFIQQLSSAHWAEALSLHAVLTVINPHLLHDQRLLDHAIFQAQISHADLLIVSHADD</sequence>
<feature type="domain" description="CobW/HypB/UreG nucleotide-binding" evidence="1">
    <location>
        <begin position="14"/>
        <end position="121"/>
    </location>
</feature>
<protein>
    <submittedName>
        <fullName evidence="2">GTP-binding protein</fullName>
    </submittedName>
</protein>
<proteinExistence type="predicted"/>
<dbReference type="Gene3D" id="3.40.50.300">
    <property type="entry name" value="P-loop containing nucleotide triphosphate hydrolases"/>
    <property type="match status" value="1"/>
</dbReference>
<name>A0AAJ2H3Q7_9HYPH</name>
<comment type="caution">
    <text evidence="2">The sequence shown here is derived from an EMBL/GenBank/DDBJ whole genome shotgun (WGS) entry which is preliminary data.</text>
</comment>
<dbReference type="InterPro" id="IPR003495">
    <property type="entry name" value="CobW/HypB/UreG_nucleotide-bd"/>
</dbReference>